<evidence type="ECO:0000313" key="2">
    <source>
        <dbReference type="EMBL" id="QTE24461.1"/>
    </source>
</evidence>
<dbReference type="InterPro" id="IPR026341">
    <property type="entry name" value="T9SS_type_B"/>
</dbReference>
<dbReference type="InterPro" id="IPR034007">
    <property type="entry name" value="CTLD_bac"/>
</dbReference>
<proteinExistence type="predicted"/>
<dbReference type="InterPro" id="IPR044023">
    <property type="entry name" value="Ig_7"/>
</dbReference>
<dbReference type="CDD" id="cd03603">
    <property type="entry name" value="CLECT_VCBS"/>
    <property type="match status" value="1"/>
</dbReference>
<dbReference type="InterPro" id="IPR016187">
    <property type="entry name" value="CTDL_fold"/>
</dbReference>
<dbReference type="Gene3D" id="3.10.100.10">
    <property type="entry name" value="Mannose-Binding Protein A, subunit A"/>
    <property type="match status" value="1"/>
</dbReference>
<organism evidence="2 3">
    <name type="scientific">Polaribacter cellanae</name>
    <dbReference type="NCBI Taxonomy" id="2818493"/>
    <lineage>
        <taxon>Bacteria</taxon>
        <taxon>Pseudomonadati</taxon>
        <taxon>Bacteroidota</taxon>
        <taxon>Flavobacteriia</taxon>
        <taxon>Flavobacteriales</taxon>
        <taxon>Flavobacteriaceae</taxon>
    </lineage>
</organism>
<dbReference type="InterPro" id="IPR013783">
    <property type="entry name" value="Ig-like_fold"/>
</dbReference>
<gene>
    <name evidence="2" type="ORF">J3359_07275</name>
</gene>
<dbReference type="EMBL" id="CP071869">
    <property type="protein sequence ID" value="QTE24461.1"/>
    <property type="molecule type" value="Genomic_DNA"/>
</dbReference>
<dbReference type="Pfam" id="PF13585">
    <property type="entry name" value="CHU_C"/>
    <property type="match status" value="1"/>
</dbReference>
<dbReference type="InterPro" id="IPR001304">
    <property type="entry name" value="C-type_lectin-like"/>
</dbReference>
<dbReference type="KEGG" id="pcea:J3359_07275"/>
<dbReference type="Pfam" id="PF19081">
    <property type="entry name" value="Ig_7"/>
    <property type="match status" value="2"/>
</dbReference>
<evidence type="ECO:0000313" key="3">
    <source>
        <dbReference type="Proteomes" id="UP000663920"/>
    </source>
</evidence>
<reference evidence="2 3" key="1">
    <citation type="submission" date="2021-03" db="EMBL/GenBank/DDBJ databases">
        <title>Complete genome of Polaribacter_sp.SM13.</title>
        <authorList>
            <person name="Jeong S.W."/>
            <person name="Bae J.W."/>
        </authorList>
    </citation>
    <scope>NUCLEOTIDE SEQUENCE [LARGE SCALE GENOMIC DNA]</scope>
    <source>
        <strain evidence="2 3">SM13</strain>
    </source>
</reference>
<dbReference type="PROSITE" id="PS50041">
    <property type="entry name" value="C_TYPE_LECTIN_2"/>
    <property type="match status" value="1"/>
</dbReference>
<feature type="domain" description="C-type lectin" evidence="1">
    <location>
        <begin position="132"/>
        <end position="262"/>
    </location>
</feature>
<dbReference type="NCBIfam" id="TIGR04131">
    <property type="entry name" value="Bac_Flav_CTERM"/>
    <property type="match status" value="1"/>
</dbReference>
<dbReference type="SUPFAM" id="SSF56436">
    <property type="entry name" value="C-type lectin-like"/>
    <property type="match status" value="1"/>
</dbReference>
<dbReference type="Proteomes" id="UP000663920">
    <property type="component" value="Chromosome"/>
</dbReference>
<name>A0A975CVN5_9FLAO</name>
<dbReference type="InterPro" id="IPR016186">
    <property type="entry name" value="C-type_lectin-like/link_sf"/>
</dbReference>
<dbReference type="AlphaFoldDB" id="A0A975CVN5"/>
<protein>
    <submittedName>
        <fullName evidence="2">T9SS type B sorting domain-containing protein</fullName>
    </submittedName>
</protein>
<evidence type="ECO:0000259" key="1">
    <source>
        <dbReference type="PROSITE" id="PS50041"/>
    </source>
</evidence>
<keyword evidence="3" id="KW-1185">Reference proteome</keyword>
<dbReference type="Gene3D" id="2.60.40.10">
    <property type="entry name" value="Immunoglobulins"/>
    <property type="match status" value="1"/>
</dbReference>
<accession>A0A975CVN5</accession>
<sequence length="707" mass="77646">MPVLLYSQTDNAPVITANGDQAFCIGNAINIVEDFTITDSDDIGIEFFYIQISSGYQKGFDFLNLASHPTITRSWNSNEGKLTLFSKVAGTEMLFADLIDAVKQVVFTTTANAVSKERIFSLTADDKNYLKETDHFYEFVPAQGITWKNAKIAAENRFYYGRKGYLATLTSEIEANFAGKQASGTGWIGGSDEETEGVWKWVTGPEAGTIFWNGQISGSSPQGQYAKWNINEPNDYRGNNTTGEDYAHITDPSIGIRGAWNDLPNTGGTGLYLAKGYVVEYGTLGDPPLNIVGSSRIYIPQITTTTEASVCESGTVTISAIPSEGQVLWYTAATGGTSIFTGNDFTATVSETTTFYASVSVGGCTSLPRTPIRIIVNQRPTITNIKNDLICSGTAVLTATASRGEVNWYDSLTGGTLVYTGNTYRTPILTATTSYFVEANISNCMSLNRTEVVAEVDTTIPSFNVEKENVVLCKDIGSVDLKVINKQGAYTYVWKKEGVLIAGNTSEINIKEAGNYTVKAFSKAGCESLEKTIIVNDSEIANITKDDILIIDDSDNNSISVEVQNIGSGNYKFSLDNEFGPFKDRGFFDGITTGLHTLFIKDKGGCGTAKYNFSILEYPRFFTPNNDRKNDFWHLKGYNKDFYTVSDIYIYDRYGVLLTKISQESEGWDGTYKGKLLPSNSYWFQVILTDKNGLSIEKKGSFSLIRK</sequence>